<dbReference type="Proteomes" id="UP000007486">
    <property type="component" value="Chromosome"/>
</dbReference>
<dbReference type="STRING" id="667015.Bacsa_2131"/>
<dbReference type="AlphaFoldDB" id="F0R470"/>
<organism evidence="1 2">
    <name type="scientific">Phocaeicola salanitronis (strain DSM 18170 / JCM 13657 / CCUG 60908 / BL78)</name>
    <name type="common">Bacteroides salanitronis</name>
    <dbReference type="NCBI Taxonomy" id="667015"/>
    <lineage>
        <taxon>Bacteria</taxon>
        <taxon>Pseudomonadati</taxon>
        <taxon>Bacteroidota</taxon>
        <taxon>Bacteroidia</taxon>
        <taxon>Bacteroidales</taxon>
        <taxon>Bacteroidaceae</taxon>
        <taxon>Phocaeicola</taxon>
    </lineage>
</organism>
<dbReference type="EMBL" id="CP002530">
    <property type="protein sequence ID" value="ADY36686.1"/>
    <property type="molecule type" value="Genomic_DNA"/>
</dbReference>
<dbReference type="KEGG" id="bsa:Bacsa_2131"/>
<dbReference type="HOGENOM" id="CLU_975419_0_0_10"/>
<dbReference type="eggNOG" id="ENOG5031DHY">
    <property type="taxonomic scope" value="Bacteria"/>
</dbReference>
<keyword evidence="2" id="KW-1185">Reference proteome</keyword>
<reference evidence="1 2" key="1">
    <citation type="journal article" date="2011" name="Stand. Genomic Sci.">
        <title>Complete genome sequence of Bacteroides salanitronis type strain (BL78).</title>
        <authorList>
            <person name="Gronow S."/>
            <person name="Held B."/>
            <person name="Lucas S."/>
            <person name="Lapidus A."/>
            <person name="Del Rio T.G."/>
            <person name="Nolan M."/>
            <person name="Tice H."/>
            <person name="Deshpande S."/>
            <person name="Cheng J.F."/>
            <person name="Pitluck S."/>
            <person name="Liolios K."/>
            <person name="Pagani I."/>
            <person name="Ivanova N."/>
            <person name="Mavromatis K."/>
            <person name="Pati A."/>
            <person name="Tapia R."/>
            <person name="Han C."/>
            <person name="Goodwin L."/>
            <person name="Chen A."/>
            <person name="Palaniappan K."/>
            <person name="Land M."/>
            <person name="Hauser L."/>
            <person name="Chang Y.J."/>
            <person name="Jeffries C.D."/>
            <person name="Brambilla E.M."/>
            <person name="Rohde M."/>
            <person name="Goker M."/>
            <person name="Detter J.C."/>
            <person name="Woyke T."/>
            <person name="Bristow J."/>
            <person name="Markowitz V."/>
            <person name="Hugenholtz P."/>
            <person name="Kyrpides N.C."/>
            <person name="Klenk H.P."/>
            <person name="Eisen J.A."/>
        </authorList>
    </citation>
    <scope>NUCLEOTIDE SEQUENCE [LARGE SCALE GENOMIC DNA]</scope>
    <source>
        <strain evidence="1 2">DSM 18170</strain>
    </source>
</reference>
<accession>F0R470</accession>
<name>F0R470_PHOSB</name>
<dbReference type="RefSeq" id="WP_013618115.1">
    <property type="nucleotide sequence ID" value="NC_015164.1"/>
</dbReference>
<gene>
    <name evidence="1" type="ordered locus">Bacsa_2131</name>
</gene>
<evidence type="ECO:0000313" key="1">
    <source>
        <dbReference type="EMBL" id="ADY36686.1"/>
    </source>
</evidence>
<proteinExistence type="predicted"/>
<protein>
    <submittedName>
        <fullName evidence="1">Uncharacterized protein</fullName>
    </submittedName>
</protein>
<sequence>MEISDFLRKREPLPTLPGDYKENAEWEEERLFNAWIKKYPAEKCTDIKERLQYIRKYALLYPDFDGEEWFPSQAAINYYEIRQERLEYCKLSEADFYSLKEIQESIKELGIQPKPTFEFIVYLWDILKRWWEHGDVELVTERIKRLFGLIEKQPDVHLKLDVSVGRKHIKFENDRFIKSLFAVFLNSNVEGLNSVETVKPDKLEIDYILIKTLLDNLPIKYTKEKKGKYTKAERIFSLSVLWLTGEIAHGKNDCPLDTETFNNGTFDLLMRRYKDMPLPAVFALH</sequence>
<dbReference type="OrthoDB" id="1036031at2"/>
<evidence type="ECO:0000313" key="2">
    <source>
        <dbReference type="Proteomes" id="UP000007486"/>
    </source>
</evidence>